<reference evidence="2" key="1">
    <citation type="submission" date="2019-08" db="EMBL/GenBank/DDBJ databases">
        <authorList>
            <person name="Kucharzyk K."/>
            <person name="Murdoch R.W."/>
            <person name="Higgins S."/>
            <person name="Loffler F."/>
        </authorList>
    </citation>
    <scope>NUCLEOTIDE SEQUENCE</scope>
</reference>
<accession>A0A644WQL5</accession>
<protein>
    <recommendedName>
        <fullName evidence="1">ATPase AAA-type core domain-containing protein</fullName>
    </recommendedName>
</protein>
<proteinExistence type="predicted"/>
<gene>
    <name evidence="2" type="ORF">SDC9_52242</name>
</gene>
<dbReference type="Pfam" id="PF13304">
    <property type="entry name" value="AAA_21"/>
    <property type="match status" value="1"/>
</dbReference>
<dbReference type="PANTHER" id="PTHR43581:SF2">
    <property type="entry name" value="EXCINUCLEASE ATPASE SUBUNIT"/>
    <property type="match status" value="1"/>
</dbReference>
<dbReference type="AlphaFoldDB" id="A0A644WQL5"/>
<dbReference type="GO" id="GO:0005524">
    <property type="term" value="F:ATP binding"/>
    <property type="evidence" value="ECO:0007669"/>
    <property type="project" value="InterPro"/>
</dbReference>
<evidence type="ECO:0000259" key="1">
    <source>
        <dbReference type="Pfam" id="PF13304"/>
    </source>
</evidence>
<dbReference type="SUPFAM" id="SSF52540">
    <property type="entry name" value="P-loop containing nucleoside triphosphate hydrolases"/>
    <property type="match status" value="1"/>
</dbReference>
<comment type="caution">
    <text evidence="2">The sequence shown here is derived from an EMBL/GenBank/DDBJ whole genome shotgun (WGS) entry which is preliminary data.</text>
</comment>
<name>A0A644WQL5_9ZZZZ</name>
<evidence type="ECO:0000313" key="2">
    <source>
        <dbReference type="EMBL" id="MPM05947.1"/>
    </source>
</evidence>
<dbReference type="EMBL" id="VSSQ01001180">
    <property type="protein sequence ID" value="MPM05947.1"/>
    <property type="molecule type" value="Genomic_DNA"/>
</dbReference>
<dbReference type="Gene3D" id="3.40.50.300">
    <property type="entry name" value="P-loop containing nucleotide triphosphate hydrolases"/>
    <property type="match status" value="2"/>
</dbReference>
<dbReference type="GO" id="GO:0016887">
    <property type="term" value="F:ATP hydrolysis activity"/>
    <property type="evidence" value="ECO:0007669"/>
    <property type="project" value="InterPro"/>
</dbReference>
<dbReference type="InterPro" id="IPR003959">
    <property type="entry name" value="ATPase_AAA_core"/>
</dbReference>
<sequence length="624" mass="72343">MFLEKAIFINRAPFDHIELDFKDKGINVLSAINGKGKTTILSHIVDAWHEMAKNHYFDSFKGKENKFYRVSSSIYNIDSNRYSLVYLRFNNNSVYNDYIEIRGNINESEYNNIIKLEDKIQYPLFSKSLQEDGFIKLLSKIFNRASVIQHFNNNVLTYFPAYRHEKPGYLTKDYEVKLDYSLNLRLISELLNPIEVVTGLPQIANWMMDVILDTFVYSGNAENIVLRSKINQIFTLLMSSKTDGEIRIGIGDRGYGATRIQIVDNKSNMSIYPSIFNLSSGESSILALFMEILRQGDNINKLSATDVNGIVLIDEVDKHLHIKLQKEVLPKLFNLFPNIQFIVSSHSPFMNIGLAEEAQGRTQIIDLDNQGIVCEPKNNEMYKEVYNMMIDENNRFAEKYRELKGKINEGTKPYIITEGKTDIKHILKAKEILEIADMDFDYHEINEDWGDSKLKALLTNLSKVNQNRKIIGIFDRDVEEYLKFVEDNTNQYKNLGNNVFAFAIPLVNEDLYGDKISIEHYYKKEHLLKKDSNNRRLFLGEEFYKSGKSKDGKFNTKVDGIQHKVEINGIIDKKVYEALDLEEEKSIALTKNDYAELVFKNKEFISDFDFSNFNSIFDKIKKII</sequence>
<dbReference type="PANTHER" id="PTHR43581">
    <property type="entry name" value="ATP/GTP PHOSPHATASE"/>
    <property type="match status" value="1"/>
</dbReference>
<organism evidence="2">
    <name type="scientific">bioreactor metagenome</name>
    <dbReference type="NCBI Taxonomy" id="1076179"/>
    <lineage>
        <taxon>unclassified sequences</taxon>
        <taxon>metagenomes</taxon>
        <taxon>ecological metagenomes</taxon>
    </lineage>
</organism>
<dbReference type="InterPro" id="IPR027417">
    <property type="entry name" value="P-loop_NTPase"/>
</dbReference>
<feature type="domain" description="ATPase AAA-type core" evidence="1">
    <location>
        <begin position="89"/>
        <end position="349"/>
    </location>
</feature>
<dbReference type="InterPro" id="IPR051396">
    <property type="entry name" value="Bact_Antivir_Def_Nuclease"/>
</dbReference>